<dbReference type="Proteomes" id="UP000549695">
    <property type="component" value="Unassembled WGS sequence"/>
</dbReference>
<accession>A0A852W6Y3</accession>
<reference evidence="2 5" key="1">
    <citation type="submission" date="2020-07" db="EMBL/GenBank/DDBJ databases">
        <title>Sequencing the genomes of 1000 actinobacteria strains.</title>
        <authorList>
            <person name="Klenk H.-P."/>
        </authorList>
    </citation>
    <scope>NUCLEOTIDE SEQUENCE [LARGE SCALE GENOMIC DNA]</scope>
    <source>
        <strain evidence="3 4">DSM 44104</strain>
        <strain evidence="2 5">DSM 44749</strain>
    </source>
</reference>
<dbReference type="EMBL" id="PHUJ01000003">
    <property type="protein sequence ID" value="PKB29788.1"/>
    <property type="molecule type" value="Genomic_DNA"/>
</dbReference>
<feature type="chain" id="PRO_5044663856" evidence="1">
    <location>
        <begin position="29"/>
        <end position="156"/>
    </location>
</feature>
<evidence type="ECO:0000313" key="3">
    <source>
        <dbReference type="EMBL" id="PKB29788.1"/>
    </source>
</evidence>
<dbReference type="GeneID" id="98054641"/>
<keyword evidence="5" id="KW-1185">Reference proteome</keyword>
<gene>
    <name evidence="3" type="ORF">ATL51_1434</name>
    <name evidence="2" type="ORF">HDA37_004978</name>
</gene>
<organism evidence="2 5">
    <name type="scientific">Pseudonocardia alni</name>
    <name type="common">Amycolata alni</name>
    <dbReference type="NCBI Taxonomy" id="33907"/>
    <lineage>
        <taxon>Bacteria</taxon>
        <taxon>Bacillati</taxon>
        <taxon>Actinomycetota</taxon>
        <taxon>Actinomycetes</taxon>
        <taxon>Pseudonocardiales</taxon>
        <taxon>Pseudonocardiaceae</taxon>
        <taxon>Pseudonocardia</taxon>
    </lineage>
</organism>
<dbReference type="EMBL" id="JACCCZ010000001">
    <property type="protein sequence ID" value="NYG04693.1"/>
    <property type="molecule type" value="Genomic_DNA"/>
</dbReference>
<accession>A0AA44ULS3</accession>
<protein>
    <submittedName>
        <fullName evidence="2">Uncharacterized protein</fullName>
    </submittedName>
</protein>
<comment type="caution">
    <text evidence="2">The sequence shown here is derived from an EMBL/GenBank/DDBJ whole genome shotgun (WGS) entry which is preliminary data.</text>
</comment>
<evidence type="ECO:0000313" key="5">
    <source>
        <dbReference type="Proteomes" id="UP000549695"/>
    </source>
</evidence>
<name>A0A852W6Y3_PSEA5</name>
<keyword evidence="1" id="KW-0732">Signal</keyword>
<evidence type="ECO:0000256" key="1">
    <source>
        <dbReference type="SAM" id="SignalP"/>
    </source>
</evidence>
<dbReference type="RefSeq" id="WP_100878075.1">
    <property type="nucleotide sequence ID" value="NZ_BAAAJZ010000007.1"/>
</dbReference>
<dbReference type="PROSITE" id="PS51257">
    <property type="entry name" value="PROKAR_LIPOPROTEIN"/>
    <property type="match status" value="1"/>
</dbReference>
<proteinExistence type="predicted"/>
<dbReference type="AlphaFoldDB" id="A0A852W6Y3"/>
<feature type="signal peptide" evidence="1">
    <location>
        <begin position="1"/>
        <end position="28"/>
    </location>
</feature>
<dbReference type="Proteomes" id="UP000232453">
    <property type="component" value="Unassembled WGS sequence"/>
</dbReference>
<evidence type="ECO:0000313" key="2">
    <source>
        <dbReference type="EMBL" id="NYG04693.1"/>
    </source>
</evidence>
<sequence length="156" mass="16525">MTAVRRPGLLVPAALALLLVAGCGSSLATQPGSSSRTVVTTQNRPSSPFCDAVEASRTATQPFSGVGIGRSISDVGEVTANVRQANQQVTSLAPQEIRADFERVDQLVERQLDLLEANGGDTLAVARDPEIAQDRADPDYQAASQRIRDYVRSTCA</sequence>
<evidence type="ECO:0000313" key="4">
    <source>
        <dbReference type="Proteomes" id="UP000232453"/>
    </source>
</evidence>